<name>A0A9X2U2C7_9BACT</name>
<feature type="binding site" evidence="4">
    <location>
        <position position="128"/>
    </location>
    <ligand>
        <name>a divalent metal cation</name>
        <dbReference type="ChEBI" id="CHEBI:60240"/>
        <label>2</label>
    </ligand>
</feature>
<dbReference type="SUPFAM" id="SSF51556">
    <property type="entry name" value="Metallo-dependent hydrolases"/>
    <property type="match status" value="1"/>
</dbReference>
<evidence type="ECO:0000256" key="2">
    <source>
        <dbReference type="ARBA" id="ARBA00022723"/>
    </source>
</evidence>
<feature type="binding site" evidence="4">
    <location>
        <position position="207"/>
    </location>
    <ligand>
        <name>a divalent metal cation</name>
        <dbReference type="ChEBI" id="CHEBI:60240"/>
        <label>1</label>
    </ligand>
</feature>
<dbReference type="PANTHER" id="PTHR46124">
    <property type="entry name" value="D-AMINOACYL-TRNA DEACYLASE"/>
    <property type="match status" value="1"/>
</dbReference>
<evidence type="ECO:0000256" key="3">
    <source>
        <dbReference type="ARBA" id="ARBA00022801"/>
    </source>
</evidence>
<feature type="binding site" evidence="4">
    <location>
        <position position="92"/>
    </location>
    <ligand>
        <name>a divalent metal cation</name>
        <dbReference type="ChEBI" id="CHEBI:60240"/>
        <label>1</label>
    </ligand>
</feature>
<dbReference type="Proteomes" id="UP001155034">
    <property type="component" value="Unassembled WGS sequence"/>
</dbReference>
<evidence type="ECO:0000256" key="4">
    <source>
        <dbReference type="PIRSR" id="PIRSR005902-1"/>
    </source>
</evidence>
<dbReference type="Pfam" id="PF01026">
    <property type="entry name" value="TatD_DNase"/>
    <property type="match status" value="1"/>
</dbReference>
<dbReference type="InterPro" id="IPR018228">
    <property type="entry name" value="DNase_TatD-rel_CS"/>
</dbReference>
<feature type="binding site" evidence="4">
    <location>
        <position position="8"/>
    </location>
    <ligand>
        <name>a divalent metal cation</name>
        <dbReference type="ChEBI" id="CHEBI:60240"/>
        <label>1</label>
    </ligand>
</feature>
<dbReference type="GO" id="GO:0046872">
    <property type="term" value="F:metal ion binding"/>
    <property type="evidence" value="ECO:0007669"/>
    <property type="project" value="UniProtKB-KW"/>
</dbReference>
<dbReference type="Gene3D" id="3.20.20.140">
    <property type="entry name" value="Metal-dependent hydrolases"/>
    <property type="match status" value="1"/>
</dbReference>
<dbReference type="EC" id="3.1.21.-" evidence="5"/>
<reference evidence="5" key="1">
    <citation type="submission" date="2022-08" db="EMBL/GenBank/DDBJ databases">
        <title>Genomic Encyclopedia of Type Strains, Phase V (KMG-V): Genome sequencing to study the core and pangenomes of soil and plant-associated prokaryotes.</title>
        <authorList>
            <person name="Whitman W."/>
        </authorList>
    </citation>
    <scope>NUCLEOTIDE SEQUENCE</scope>
    <source>
        <strain evidence="5">SP2016B</strain>
    </source>
</reference>
<accession>A0A9X2U2C7</accession>
<dbReference type="FunFam" id="3.20.20.140:FF:000005">
    <property type="entry name" value="TatD family hydrolase"/>
    <property type="match status" value="1"/>
</dbReference>
<organism evidence="5 6">
    <name type="scientific">Salinibacter ruber</name>
    <dbReference type="NCBI Taxonomy" id="146919"/>
    <lineage>
        <taxon>Bacteria</taxon>
        <taxon>Pseudomonadati</taxon>
        <taxon>Rhodothermota</taxon>
        <taxon>Rhodothermia</taxon>
        <taxon>Rhodothermales</taxon>
        <taxon>Salinibacteraceae</taxon>
        <taxon>Salinibacter</taxon>
    </lineage>
</organism>
<sequence length="262" mass="29828">MIIDTHAHLYLDQFDEDRDAVLRRAWGAEVDVVVMPAIDVPSIQQAVDLCEEYDGLYTMAALHPSETQEATEEDFEAVVNWCSHPSVVAVGESGLDYYWDRSFDDRQKRFFRKHIRLAIEADLPLVIHNRDAAEDILAILEEEYVRAEVPEKMRGILHCYVDPPRIAERAWNLGFYVGVGGIMTFSNSDVDQYVKEVPLEHIVVETDSPYLAPEPNRGDRNEPAYVRHVAERLAEIKDLPLETVAEVTTQNARAIYELDDAG</sequence>
<evidence type="ECO:0000313" key="6">
    <source>
        <dbReference type="Proteomes" id="UP001155034"/>
    </source>
</evidence>
<dbReference type="RefSeq" id="WP_183990163.1">
    <property type="nucleotide sequence ID" value="NZ_JACIFG010000002.1"/>
</dbReference>
<dbReference type="GO" id="GO:0005829">
    <property type="term" value="C:cytosol"/>
    <property type="evidence" value="ECO:0007669"/>
    <property type="project" value="TreeGrafter"/>
</dbReference>
<evidence type="ECO:0000256" key="1">
    <source>
        <dbReference type="ARBA" id="ARBA00009275"/>
    </source>
</evidence>
<dbReference type="NCBIfam" id="TIGR00010">
    <property type="entry name" value="YchF/TatD family DNA exonuclease"/>
    <property type="match status" value="1"/>
</dbReference>
<dbReference type="InterPro" id="IPR032466">
    <property type="entry name" value="Metal_Hydrolase"/>
</dbReference>
<comment type="similarity">
    <text evidence="1">Belongs to the metallo-dependent hydrolases superfamily. TatD-type hydrolase family.</text>
</comment>
<protein>
    <submittedName>
        <fullName evidence="5">TatD DNase family protein</fullName>
        <ecNumber evidence="5">3.1.21.-</ecNumber>
    </submittedName>
</protein>
<dbReference type="CDD" id="cd01310">
    <property type="entry name" value="TatD_DNAse"/>
    <property type="match status" value="1"/>
</dbReference>
<evidence type="ECO:0000313" key="5">
    <source>
        <dbReference type="EMBL" id="MCS3865187.1"/>
    </source>
</evidence>
<dbReference type="PROSITE" id="PS01090">
    <property type="entry name" value="TATD_2"/>
    <property type="match status" value="1"/>
</dbReference>
<dbReference type="AlphaFoldDB" id="A0A9X2U2C7"/>
<feature type="binding site" evidence="4">
    <location>
        <position position="158"/>
    </location>
    <ligand>
        <name>a divalent metal cation</name>
        <dbReference type="ChEBI" id="CHEBI:60240"/>
        <label>2</label>
    </ligand>
</feature>
<dbReference type="PANTHER" id="PTHR46124:SF4">
    <property type="entry name" value="HYDROLASE TATD"/>
    <property type="match status" value="1"/>
</dbReference>
<keyword evidence="2 4" id="KW-0479">Metal-binding</keyword>
<keyword evidence="3 5" id="KW-0378">Hydrolase</keyword>
<feature type="binding site" evidence="4">
    <location>
        <position position="6"/>
    </location>
    <ligand>
        <name>a divalent metal cation</name>
        <dbReference type="ChEBI" id="CHEBI:60240"/>
        <label>1</label>
    </ligand>
</feature>
<proteinExistence type="inferred from homology"/>
<dbReference type="GO" id="GO:0004536">
    <property type="term" value="F:DNA nuclease activity"/>
    <property type="evidence" value="ECO:0007669"/>
    <property type="project" value="InterPro"/>
</dbReference>
<dbReference type="PIRSF" id="PIRSF005902">
    <property type="entry name" value="DNase_TatD"/>
    <property type="match status" value="1"/>
</dbReference>
<dbReference type="GO" id="GO:0016788">
    <property type="term" value="F:hydrolase activity, acting on ester bonds"/>
    <property type="evidence" value="ECO:0007669"/>
    <property type="project" value="InterPro"/>
</dbReference>
<dbReference type="EMBL" id="JANTYZ010000004">
    <property type="protein sequence ID" value="MCS3865187.1"/>
    <property type="molecule type" value="Genomic_DNA"/>
</dbReference>
<dbReference type="InterPro" id="IPR015991">
    <property type="entry name" value="TatD/YcfH-like"/>
</dbReference>
<dbReference type="InterPro" id="IPR001130">
    <property type="entry name" value="TatD-like"/>
</dbReference>
<gene>
    <name evidence="5" type="ORF">GGP82_001741</name>
</gene>
<comment type="caution">
    <text evidence="5">The sequence shown here is derived from an EMBL/GenBank/DDBJ whole genome shotgun (WGS) entry which is preliminary data.</text>
</comment>